<evidence type="ECO:0000256" key="2">
    <source>
        <dbReference type="ARBA" id="ARBA00022448"/>
    </source>
</evidence>
<dbReference type="PROSITE" id="PS50928">
    <property type="entry name" value="ABC_TM1"/>
    <property type="match status" value="1"/>
</dbReference>
<keyword evidence="6 7" id="KW-0472">Membrane</keyword>
<comment type="caution">
    <text evidence="9">The sequence shown here is derived from an EMBL/GenBank/DDBJ whole genome shotgun (WGS) entry which is preliminary data.</text>
</comment>
<dbReference type="PANTHER" id="PTHR30193">
    <property type="entry name" value="ABC TRANSPORTER PERMEASE PROTEIN"/>
    <property type="match status" value="1"/>
</dbReference>
<dbReference type="InterPro" id="IPR000515">
    <property type="entry name" value="MetI-like"/>
</dbReference>
<gene>
    <name evidence="9" type="ORF">HNR50_000398</name>
</gene>
<evidence type="ECO:0000256" key="6">
    <source>
        <dbReference type="ARBA" id="ARBA00023136"/>
    </source>
</evidence>
<feature type="domain" description="ABC transmembrane type-1" evidence="8">
    <location>
        <begin position="70"/>
        <end position="284"/>
    </location>
</feature>
<protein>
    <submittedName>
        <fullName evidence="9">ABC-type sugar transport system permease subunit</fullName>
    </submittedName>
</protein>
<feature type="transmembrane region" description="Helical" evidence="7">
    <location>
        <begin position="157"/>
        <end position="182"/>
    </location>
</feature>
<comment type="similarity">
    <text evidence="7">Belongs to the binding-protein-dependent transport system permease family.</text>
</comment>
<feature type="transmembrane region" description="Helical" evidence="7">
    <location>
        <begin position="74"/>
        <end position="95"/>
    </location>
</feature>
<reference evidence="9 10" key="1">
    <citation type="submission" date="2020-08" db="EMBL/GenBank/DDBJ databases">
        <title>Genomic Encyclopedia of Type Strains, Phase IV (KMG-IV): sequencing the most valuable type-strain genomes for metagenomic binning, comparative biology and taxonomic classification.</title>
        <authorList>
            <person name="Goeker M."/>
        </authorList>
    </citation>
    <scope>NUCLEOTIDE SEQUENCE [LARGE SCALE GENOMIC DNA]</scope>
    <source>
        <strain evidence="9 10">DSM 2461</strain>
    </source>
</reference>
<dbReference type="Pfam" id="PF00528">
    <property type="entry name" value="BPD_transp_1"/>
    <property type="match status" value="1"/>
</dbReference>
<keyword evidence="9" id="KW-0762">Sugar transport</keyword>
<comment type="subcellular location">
    <subcellularLocation>
        <location evidence="1 7">Cell membrane</location>
        <topology evidence="1 7">Multi-pass membrane protein</topology>
    </subcellularLocation>
</comment>
<dbReference type="GO" id="GO:0055085">
    <property type="term" value="P:transmembrane transport"/>
    <property type="evidence" value="ECO:0007669"/>
    <property type="project" value="InterPro"/>
</dbReference>
<accession>A0A841R4H3</accession>
<proteinExistence type="inferred from homology"/>
<dbReference type="RefSeq" id="WP_221439772.1">
    <property type="nucleotide sequence ID" value="NZ_JACHGJ010000001.1"/>
</dbReference>
<feature type="transmembrane region" description="Helical" evidence="7">
    <location>
        <begin position="203"/>
        <end position="225"/>
    </location>
</feature>
<evidence type="ECO:0000259" key="8">
    <source>
        <dbReference type="PROSITE" id="PS50928"/>
    </source>
</evidence>
<dbReference type="SUPFAM" id="SSF161098">
    <property type="entry name" value="MetI-like"/>
    <property type="match status" value="1"/>
</dbReference>
<evidence type="ECO:0000256" key="1">
    <source>
        <dbReference type="ARBA" id="ARBA00004651"/>
    </source>
</evidence>
<keyword evidence="2 7" id="KW-0813">Transport</keyword>
<evidence type="ECO:0000313" key="9">
    <source>
        <dbReference type="EMBL" id="MBB6478765.1"/>
    </source>
</evidence>
<organism evidence="9 10">
    <name type="scientific">Spirochaeta isovalerica</name>
    <dbReference type="NCBI Taxonomy" id="150"/>
    <lineage>
        <taxon>Bacteria</taxon>
        <taxon>Pseudomonadati</taxon>
        <taxon>Spirochaetota</taxon>
        <taxon>Spirochaetia</taxon>
        <taxon>Spirochaetales</taxon>
        <taxon>Spirochaetaceae</taxon>
        <taxon>Spirochaeta</taxon>
    </lineage>
</organism>
<sequence length="294" mass="33193">MGLNKSRMAKLTPWYFLTIPLIIYFLWVIGPMFYTFYLSMTNWDGLSDPQFIGLKNYTKLFRDPVFFVSLKNNLIWVFSFITIPVVIGLALAMILNQSVPGSRFFKASFYSPMVLSLVVCGLVWSWLYNPAQGLLNTFFRSVGLESLAKGWLSDPDLVLGSIIAVAIWRQVGYVMILFLAGLQSVDPFLVEASKIDGCSGWKTFIHVVLPQLQPVTIVVVVISIIDSLRAFDLVSVMTRGGPFNRSSVLANFMYIVSFNNYKMGYGAAVAVILFLISFVFIMMYLSQISKEENY</sequence>
<feature type="transmembrane region" description="Helical" evidence="7">
    <location>
        <begin position="12"/>
        <end position="37"/>
    </location>
</feature>
<dbReference type="InterPro" id="IPR035906">
    <property type="entry name" value="MetI-like_sf"/>
</dbReference>
<evidence type="ECO:0000256" key="5">
    <source>
        <dbReference type="ARBA" id="ARBA00022989"/>
    </source>
</evidence>
<dbReference type="Gene3D" id="1.10.3720.10">
    <property type="entry name" value="MetI-like"/>
    <property type="match status" value="1"/>
</dbReference>
<dbReference type="EMBL" id="JACHGJ010000001">
    <property type="protein sequence ID" value="MBB6478765.1"/>
    <property type="molecule type" value="Genomic_DNA"/>
</dbReference>
<dbReference type="CDD" id="cd06261">
    <property type="entry name" value="TM_PBP2"/>
    <property type="match status" value="1"/>
</dbReference>
<dbReference type="InterPro" id="IPR051393">
    <property type="entry name" value="ABC_transporter_permease"/>
</dbReference>
<feature type="transmembrane region" description="Helical" evidence="7">
    <location>
        <begin position="107"/>
        <end position="127"/>
    </location>
</feature>
<dbReference type="GO" id="GO:0005886">
    <property type="term" value="C:plasma membrane"/>
    <property type="evidence" value="ECO:0007669"/>
    <property type="project" value="UniProtKB-SubCell"/>
</dbReference>
<evidence type="ECO:0000313" key="10">
    <source>
        <dbReference type="Proteomes" id="UP000587760"/>
    </source>
</evidence>
<evidence type="ECO:0000256" key="4">
    <source>
        <dbReference type="ARBA" id="ARBA00022692"/>
    </source>
</evidence>
<keyword evidence="5 7" id="KW-1133">Transmembrane helix</keyword>
<dbReference type="AlphaFoldDB" id="A0A841R4H3"/>
<dbReference type="Proteomes" id="UP000587760">
    <property type="component" value="Unassembled WGS sequence"/>
</dbReference>
<name>A0A841R4H3_9SPIO</name>
<dbReference type="PANTHER" id="PTHR30193:SF37">
    <property type="entry name" value="INNER MEMBRANE ABC TRANSPORTER PERMEASE PROTEIN YCJO"/>
    <property type="match status" value="1"/>
</dbReference>
<keyword evidence="3" id="KW-1003">Cell membrane</keyword>
<feature type="transmembrane region" description="Helical" evidence="7">
    <location>
        <begin position="263"/>
        <end position="285"/>
    </location>
</feature>
<evidence type="ECO:0000256" key="3">
    <source>
        <dbReference type="ARBA" id="ARBA00022475"/>
    </source>
</evidence>
<evidence type="ECO:0000256" key="7">
    <source>
        <dbReference type="RuleBase" id="RU363032"/>
    </source>
</evidence>
<keyword evidence="10" id="KW-1185">Reference proteome</keyword>
<keyword evidence="4 7" id="KW-0812">Transmembrane</keyword>